<reference evidence="2 3" key="1">
    <citation type="journal article" date="2015" name="Nat. Commun.">
        <title>Outbred genome sequencing and CRISPR/Cas9 gene editing in butterflies.</title>
        <authorList>
            <person name="Li X."/>
            <person name="Fan D."/>
            <person name="Zhang W."/>
            <person name="Liu G."/>
            <person name="Zhang L."/>
            <person name="Zhao L."/>
            <person name="Fang X."/>
            <person name="Chen L."/>
            <person name="Dong Y."/>
            <person name="Chen Y."/>
            <person name="Ding Y."/>
            <person name="Zhao R."/>
            <person name="Feng M."/>
            <person name="Zhu Y."/>
            <person name="Feng Y."/>
            <person name="Jiang X."/>
            <person name="Zhu D."/>
            <person name="Xiang H."/>
            <person name="Feng X."/>
            <person name="Li S."/>
            <person name="Wang J."/>
            <person name="Zhang G."/>
            <person name="Kronforst M.R."/>
            <person name="Wang W."/>
        </authorList>
    </citation>
    <scope>NUCLEOTIDE SEQUENCE [LARGE SCALE GENOMIC DNA]</scope>
    <source>
        <strain evidence="2">Ya'a_city_454_Px</strain>
        <tissue evidence="2">Whole body</tissue>
    </source>
</reference>
<name>A0A0N1ICP8_PAPXU</name>
<evidence type="ECO:0000313" key="2">
    <source>
        <dbReference type="EMBL" id="KPJ05624.1"/>
    </source>
</evidence>
<dbReference type="AlphaFoldDB" id="A0A0N1ICP8"/>
<gene>
    <name evidence="2" type="ORF">RR46_01686</name>
</gene>
<sequence>MSDVDVDDEILDGIPTSPTSSEQPGSVQDSSDRDLSAGEGEACSPPVTPPINHPNVTIARGLCSMLRSVFGDEKSLILRQKRDSNMRELIKELARKLSDSAHQAIEAVKNFTAGIKDEVQQYIEKIHADRQRLRRRITKAVKKVTDKLFEAGEGISTCIDSHREEADNLIDQTYTRSRSCADDRIKEVNDMIDDLITESNSALNYSKEVLESMRNCSIDDDGSLLNVGKCLSPLTNEAQATGAIFTTNSGISIARINLAIGTLPAAFEMCAGFNMIRATIGTAKIIIDIGRCSDVYSVLSNEHNVNKMSTVQQTSEYRRSVADLWNSVKQSAINAWESVKNIAKHTAERINIWVQNVKTKANEINSMFRSRLQNMKKEMNNLIASIKVSGILVKQCIKRQQKAIEKILKDILVNVTTCISQSTYYLPMLEETGNQLLIDKDEFIANIDKELQACLNNEDIDECFNDVRKKVYNDLENEEKGILKYRDETRAIADDILNTIVSCTSNGLIEASAAITNTTIQIIKCVSDESFN</sequence>
<evidence type="ECO:0000313" key="3">
    <source>
        <dbReference type="Proteomes" id="UP000053268"/>
    </source>
</evidence>
<organism evidence="2 3">
    <name type="scientific">Papilio xuthus</name>
    <name type="common">Asian swallowtail butterfly</name>
    <dbReference type="NCBI Taxonomy" id="66420"/>
    <lineage>
        <taxon>Eukaryota</taxon>
        <taxon>Metazoa</taxon>
        <taxon>Ecdysozoa</taxon>
        <taxon>Arthropoda</taxon>
        <taxon>Hexapoda</taxon>
        <taxon>Insecta</taxon>
        <taxon>Pterygota</taxon>
        <taxon>Neoptera</taxon>
        <taxon>Endopterygota</taxon>
        <taxon>Lepidoptera</taxon>
        <taxon>Glossata</taxon>
        <taxon>Ditrysia</taxon>
        <taxon>Papilionoidea</taxon>
        <taxon>Papilionidae</taxon>
        <taxon>Papilioninae</taxon>
        <taxon>Papilio</taxon>
    </lineage>
</organism>
<feature type="region of interest" description="Disordered" evidence="1">
    <location>
        <begin position="1"/>
        <end position="53"/>
    </location>
</feature>
<proteinExistence type="predicted"/>
<feature type="compositionally biased region" description="Acidic residues" evidence="1">
    <location>
        <begin position="1"/>
        <end position="11"/>
    </location>
</feature>
<evidence type="ECO:0000256" key="1">
    <source>
        <dbReference type="SAM" id="MobiDB-lite"/>
    </source>
</evidence>
<keyword evidence="3" id="KW-1185">Reference proteome</keyword>
<dbReference type="Proteomes" id="UP000053268">
    <property type="component" value="Unassembled WGS sequence"/>
</dbReference>
<feature type="compositionally biased region" description="Polar residues" evidence="1">
    <location>
        <begin position="16"/>
        <end position="29"/>
    </location>
</feature>
<protein>
    <submittedName>
        <fullName evidence="2">Uncharacterized protein</fullName>
    </submittedName>
</protein>
<dbReference type="EMBL" id="KQ458665">
    <property type="protein sequence ID" value="KPJ05624.1"/>
    <property type="molecule type" value="Genomic_DNA"/>
</dbReference>
<dbReference type="Gene3D" id="1.20.120.20">
    <property type="entry name" value="Apolipoprotein"/>
    <property type="match status" value="1"/>
</dbReference>
<accession>A0A0N1ICP8</accession>